<organism evidence="1 2">
    <name type="scientific">Linum trigynum</name>
    <dbReference type="NCBI Taxonomy" id="586398"/>
    <lineage>
        <taxon>Eukaryota</taxon>
        <taxon>Viridiplantae</taxon>
        <taxon>Streptophyta</taxon>
        <taxon>Embryophyta</taxon>
        <taxon>Tracheophyta</taxon>
        <taxon>Spermatophyta</taxon>
        <taxon>Magnoliopsida</taxon>
        <taxon>eudicotyledons</taxon>
        <taxon>Gunneridae</taxon>
        <taxon>Pentapetalae</taxon>
        <taxon>rosids</taxon>
        <taxon>fabids</taxon>
        <taxon>Malpighiales</taxon>
        <taxon>Linaceae</taxon>
        <taxon>Linum</taxon>
    </lineage>
</organism>
<keyword evidence="2" id="KW-1185">Reference proteome</keyword>
<reference evidence="1 2" key="1">
    <citation type="submission" date="2024-04" db="EMBL/GenBank/DDBJ databases">
        <authorList>
            <person name="Fracassetti M."/>
        </authorList>
    </citation>
    <scope>NUCLEOTIDE SEQUENCE [LARGE SCALE GENOMIC DNA]</scope>
</reference>
<dbReference type="Proteomes" id="UP001497516">
    <property type="component" value="Chromosome 9"/>
</dbReference>
<evidence type="ECO:0000313" key="1">
    <source>
        <dbReference type="EMBL" id="CAL1413932.1"/>
    </source>
</evidence>
<sequence>MRIEGQSSVASENYKESALVESIFATNFESPSSPSVQLWSRLMADKTMGGERDHDGASVTCWSVCAAAWQWVERGSTMEMSGD</sequence>
<dbReference type="EMBL" id="OZ034822">
    <property type="protein sequence ID" value="CAL1413932.1"/>
    <property type="molecule type" value="Genomic_DNA"/>
</dbReference>
<accession>A0AAV2GUI0</accession>
<gene>
    <name evidence="1" type="ORF">LTRI10_LOCUS53127</name>
</gene>
<evidence type="ECO:0000313" key="2">
    <source>
        <dbReference type="Proteomes" id="UP001497516"/>
    </source>
</evidence>
<protein>
    <submittedName>
        <fullName evidence="1">Uncharacterized protein</fullName>
    </submittedName>
</protein>
<proteinExistence type="predicted"/>
<name>A0AAV2GUI0_9ROSI</name>
<dbReference type="AlphaFoldDB" id="A0AAV2GUI0"/>